<dbReference type="PANTHER" id="PTHR11638:SF18">
    <property type="entry name" value="HEAT SHOCK PROTEIN 104"/>
    <property type="match status" value="1"/>
</dbReference>
<keyword evidence="4" id="KW-0645">Protease</keyword>
<dbReference type="EMBL" id="DVHC01000060">
    <property type="protein sequence ID" value="HIR59564.1"/>
    <property type="molecule type" value="Genomic_DNA"/>
</dbReference>
<dbReference type="GO" id="GO:0016887">
    <property type="term" value="F:ATP hydrolysis activity"/>
    <property type="evidence" value="ECO:0007669"/>
    <property type="project" value="InterPro"/>
</dbReference>
<dbReference type="GO" id="GO:0034605">
    <property type="term" value="P:cellular response to heat"/>
    <property type="evidence" value="ECO:0007669"/>
    <property type="project" value="TreeGrafter"/>
</dbReference>
<evidence type="ECO:0000256" key="2">
    <source>
        <dbReference type="ARBA" id="ARBA00022840"/>
    </source>
</evidence>
<reference evidence="4" key="1">
    <citation type="submission" date="2020-10" db="EMBL/GenBank/DDBJ databases">
        <authorList>
            <person name="Gilroy R."/>
        </authorList>
    </citation>
    <scope>NUCLEOTIDE SEQUENCE</scope>
    <source>
        <strain evidence="4">CHK184-20233</strain>
    </source>
</reference>
<dbReference type="AlphaFoldDB" id="A0A9D1DUW2"/>
<dbReference type="PANTHER" id="PTHR11638">
    <property type="entry name" value="ATP-DEPENDENT CLP PROTEASE"/>
    <property type="match status" value="1"/>
</dbReference>
<evidence type="ECO:0000256" key="1">
    <source>
        <dbReference type="ARBA" id="ARBA00022741"/>
    </source>
</evidence>
<evidence type="ECO:0000259" key="3">
    <source>
        <dbReference type="SMART" id="SM00382"/>
    </source>
</evidence>
<dbReference type="GO" id="GO:0005737">
    <property type="term" value="C:cytoplasm"/>
    <property type="evidence" value="ECO:0007669"/>
    <property type="project" value="TreeGrafter"/>
</dbReference>
<accession>A0A9D1DUW2</accession>
<name>A0A9D1DUW2_9FIRM</name>
<comment type="caution">
    <text evidence="4">The sequence shown here is derived from an EMBL/GenBank/DDBJ whole genome shotgun (WGS) entry which is preliminary data.</text>
</comment>
<dbReference type="InterPro" id="IPR003593">
    <property type="entry name" value="AAA+_ATPase"/>
</dbReference>
<organism evidence="4 5">
    <name type="scientific">Candidatus Onthousia excrementipullorum</name>
    <dbReference type="NCBI Taxonomy" id="2840884"/>
    <lineage>
        <taxon>Bacteria</taxon>
        <taxon>Bacillati</taxon>
        <taxon>Bacillota</taxon>
        <taxon>Bacilli</taxon>
        <taxon>Candidatus Onthousia</taxon>
    </lineage>
</organism>
<dbReference type="Pfam" id="PF00004">
    <property type="entry name" value="AAA"/>
    <property type="match status" value="1"/>
</dbReference>
<keyword evidence="2 4" id="KW-0067">ATP-binding</keyword>
<sequence>MNDGMIRKSKVSILKSYGENFTEKEYITNPAIGREEEIKQLVLILLTPEKSAILTGKPGVGKTAIVEGLAYRIQLGNVPDALKGYQIIKVNTSALLGTDPDTGESKIQILLDELKEYTNLILFIDEIHTLMGSKGESLDFANMFKPGLDRGDIKVIGATTSEEYERYILRDKAFVRRFQKVEVLEPTREQTIAICMGTLPKIEKKTGAKLMYDPYVKQKIMAFLTDLTSEYRRIYEIGSRYPDVTLTILQQAFSYAIYNNRHEVNIFDIEKAIENTKNVYPDVIKKELPRFKEEFKQEIADGLDRGLAHA</sequence>
<dbReference type="InterPro" id="IPR003959">
    <property type="entry name" value="ATPase_AAA_core"/>
</dbReference>
<keyword evidence="4" id="KW-0378">Hydrolase</keyword>
<gene>
    <name evidence="4" type="ORF">IAB38_05890</name>
</gene>
<reference evidence="4" key="2">
    <citation type="journal article" date="2021" name="PeerJ">
        <title>Extensive microbial diversity within the chicken gut microbiome revealed by metagenomics and culture.</title>
        <authorList>
            <person name="Gilroy R."/>
            <person name="Ravi A."/>
            <person name="Getino M."/>
            <person name="Pursley I."/>
            <person name="Horton D.L."/>
            <person name="Alikhan N.F."/>
            <person name="Baker D."/>
            <person name="Gharbi K."/>
            <person name="Hall N."/>
            <person name="Watson M."/>
            <person name="Adriaenssens E.M."/>
            <person name="Foster-Nyarko E."/>
            <person name="Jarju S."/>
            <person name="Secka A."/>
            <person name="Antonio M."/>
            <person name="Oren A."/>
            <person name="Chaudhuri R.R."/>
            <person name="La Ragione R."/>
            <person name="Hildebrand F."/>
            <person name="Pallen M.J."/>
        </authorList>
    </citation>
    <scope>NUCLEOTIDE SEQUENCE</scope>
    <source>
        <strain evidence="4">CHK184-20233</strain>
    </source>
</reference>
<dbReference type="Gene3D" id="3.40.50.300">
    <property type="entry name" value="P-loop containing nucleotide triphosphate hydrolases"/>
    <property type="match status" value="1"/>
</dbReference>
<evidence type="ECO:0000313" key="5">
    <source>
        <dbReference type="Proteomes" id="UP000824232"/>
    </source>
</evidence>
<dbReference type="SUPFAM" id="SSF52540">
    <property type="entry name" value="P-loop containing nucleoside triphosphate hydrolases"/>
    <property type="match status" value="1"/>
</dbReference>
<dbReference type="GO" id="GO:0005524">
    <property type="term" value="F:ATP binding"/>
    <property type="evidence" value="ECO:0007669"/>
    <property type="project" value="UniProtKB-KW"/>
</dbReference>
<keyword evidence="1" id="KW-0547">Nucleotide-binding</keyword>
<proteinExistence type="predicted"/>
<dbReference type="Proteomes" id="UP000824232">
    <property type="component" value="Unassembled WGS sequence"/>
</dbReference>
<dbReference type="SMART" id="SM00382">
    <property type="entry name" value="AAA"/>
    <property type="match status" value="1"/>
</dbReference>
<protein>
    <submittedName>
        <fullName evidence="4">ATP-dependent Clp protease ATP-binding subunit</fullName>
    </submittedName>
</protein>
<dbReference type="InterPro" id="IPR027417">
    <property type="entry name" value="P-loop_NTPase"/>
</dbReference>
<dbReference type="GO" id="GO:0006508">
    <property type="term" value="P:proteolysis"/>
    <property type="evidence" value="ECO:0007669"/>
    <property type="project" value="UniProtKB-KW"/>
</dbReference>
<evidence type="ECO:0000313" key="4">
    <source>
        <dbReference type="EMBL" id="HIR59564.1"/>
    </source>
</evidence>
<dbReference type="CDD" id="cd00009">
    <property type="entry name" value="AAA"/>
    <property type="match status" value="1"/>
</dbReference>
<feature type="domain" description="AAA+ ATPase" evidence="3">
    <location>
        <begin position="48"/>
        <end position="188"/>
    </location>
</feature>
<dbReference type="InterPro" id="IPR050130">
    <property type="entry name" value="ClpA_ClpB"/>
</dbReference>
<dbReference type="GO" id="GO:0008233">
    <property type="term" value="F:peptidase activity"/>
    <property type="evidence" value="ECO:0007669"/>
    <property type="project" value="UniProtKB-KW"/>
</dbReference>